<proteinExistence type="predicted"/>
<dbReference type="AlphaFoldDB" id="A0A3N2BLG1"/>
<protein>
    <submittedName>
        <fullName evidence="1">Uncharacterized protein</fullName>
    </submittedName>
</protein>
<accession>A0A3N2BLG1</accession>
<dbReference type="Proteomes" id="UP000266915">
    <property type="component" value="Unassembled WGS sequence"/>
</dbReference>
<keyword evidence="2" id="KW-1185">Reference proteome</keyword>
<evidence type="ECO:0000313" key="2">
    <source>
        <dbReference type="Proteomes" id="UP000266915"/>
    </source>
</evidence>
<gene>
    <name evidence="1" type="ORF">EDD42_4060</name>
</gene>
<comment type="caution">
    <text evidence="1">The sequence shown here is derived from an EMBL/GenBank/DDBJ whole genome shotgun (WGS) entry which is preliminary data.</text>
</comment>
<name>A0A3N2BLG1_9MICO</name>
<dbReference type="RefSeq" id="WP_085514114.1">
    <property type="nucleotide sequence ID" value="NZ_FXAP01000007.1"/>
</dbReference>
<reference evidence="1 2" key="1">
    <citation type="submission" date="2018-11" db="EMBL/GenBank/DDBJ databases">
        <title>Sequencing the genomes of 1000 actinobacteria strains.</title>
        <authorList>
            <person name="Klenk H.-P."/>
        </authorList>
    </citation>
    <scope>NUCLEOTIDE SEQUENCE [LARGE SCALE GENOMIC DNA]</scope>
    <source>
        <strain evidence="1 2">DSM 14012</strain>
    </source>
</reference>
<sequence>MKAVKGAALTRLPSVDDIDPVTIDAHQGPRVQKIREYVGAGRSVWWEWPVQRSTRFPDRDPKWHVLGGRVRSQDPKRRWDFNWLAICGYQYMRPEIISGLGRFGVTPPKRALRCALCEAALRAIRSNTCNTD</sequence>
<evidence type="ECO:0000313" key="1">
    <source>
        <dbReference type="EMBL" id="ROR76107.1"/>
    </source>
</evidence>
<organism evidence="1 2">
    <name type="scientific">Plantibacter flavus</name>
    <dbReference type="NCBI Taxonomy" id="150123"/>
    <lineage>
        <taxon>Bacteria</taxon>
        <taxon>Bacillati</taxon>
        <taxon>Actinomycetota</taxon>
        <taxon>Actinomycetes</taxon>
        <taxon>Micrococcales</taxon>
        <taxon>Microbacteriaceae</taxon>
        <taxon>Plantibacter</taxon>
    </lineage>
</organism>
<dbReference type="EMBL" id="RKHL01000002">
    <property type="protein sequence ID" value="ROR76107.1"/>
    <property type="molecule type" value="Genomic_DNA"/>
</dbReference>